<comment type="subcellular location">
    <subcellularLocation>
        <location evidence="1">Membrane</location>
    </subcellularLocation>
</comment>
<dbReference type="SMART" id="SM00283">
    <property type="entry name" value="MA"/>
    <property type="match status" value="1"/>
</dbReference>
<dbReference type="GO" id="GO:0007165">
    <property type="term" value="P:signal transduction"/>
    <property type="evidence" value="ECO:0007669"/>
    <property type="project" value="UniProtKB-KW"/>
</dbReference>
<protein>
    <submittedName>
        <fullName evidence="9">Methyl-accepting chemotaxis protein</fullName>
    </submittedName>
</protein>
<dbReference type="InterPro" id="IPR004089">
    <property type="entry name" value="MCPsignal_dom"/>
</dbReference>
<sequence length="610" mass="65468">MLSRIKIKVLLPALFGIVTFIAVAQGAVALWSLSSLKAQVDLIGRERMPRIQLLSKMDHSVATIRRGHADMLLADTEDEVQAGVDGMMTRISERDELLREFAEMITLPGTRSQFDALRIALDNYDTAAKQLVDQVRNQKMDDAETTYRGPMRDAARAATAALDAMTVMNHEISATAVTASDDVYDEARMAVYAAIAVGGLVAVSAAFACYIRISRPITTITQAMTDLADGRNEQEIPFAQRLDELGGMAAAVSVFRDNAIERIRLEGNAEKSRAVSEEERISRERQKATEAAQIGDAVEGIAAGLSKLAEGDVAHRIATPFAGQLDMLRTNFNASMQKLQLTLRAVGENVRAIDAGASEIRSAADDLSKRTEQQAASVEETAAALEQVTTSVKDASYRADEAGHLVQRTRAGAERSGAVVRSAVAAMQEIEKSSREISNIIGVIDNIAFQTNLLALNAGVEAARAGEAGKGFAVVAQEVRELAQRSAHAAKEIKSLITKSSEQVQHGVELVDQTGLALQAIVSEVIEINTNVSAIVTTSKEQSMGLHEINIAVNQMDQGTQKNAAMVEQTTAATHSLEAQAVALNELLSQFKLVNDVDNGKYAEAGNRAA</sequence>
<feature type="domain" description="HAMP" evidence="8">
    <location>
        <begin position="211"/>
        <end position="264"/>
    </location>
</feature>
<evidence type="ECO:0000259" key="7">
    <source>
        <dbReference type="PROSITE" id="PS50192"/>
    </source>
</evidence>
<evidence type="ECO:0000256" key="4">
    <source>
        <dbReference type="PROSITE-ProRule" id="PRU00284"/>
    </source>
</evidence>
<dbReference type="SUPFAM" id="SSF158472">
    <property type="entry name" value="HAMP domain-like"/>
    <property type="match status" value="1"/>
</dbReference>
<dbReference type="GO" id="GO:0016020">
    <property type="term" value="C:membrane"/>
    <property type="evidence" value="ECO:0007669"/>
    <property type="project" value="UniProtKB-SubCell"/>
</dbReference>
<evidence type="ECO:0000313" key="9">
    <source>
        <dbReference type="EMBL" id="MDX8305235.1"/>
    </source>
</evidence>
<proteinExistence type="inferred from homology"/>
<keyword evidence="5" id="KW-1133">Transmembrane helix</keyword>
<reference evidence="9" key="1">
    <citation type="journal article" date="2023" name="Phytobiomes J">
        <title>Deciphering the key players within the bacterial microbiota associated with aerial crown gall tumors on rhododendron: Insights into the gallobiome.</title>
        <authorList>
            <person name="Kuzmanovic N."/>
            <person name="Nesme J."/>
            <person name="Wolf J."/>
            <person name="Neumann-Schaal M."/>
            <person name="Petersen J."/>
            <person name="Fernandez-Gnecco G."/>
            <person name="Sproeer C."/>
            <person name="Bunk B."/>
            <person name="Overmann J."/>
            <person name="Sorensen S.J."/>
            <person name="Idczak E."/>
            <person name="Smalla K."/>
        </authorList>
    </citation>
    <scope>NUCLEOTIDE SEQUENCE</scope>
    <source>
        <strain evidence="9">Rho-11.1</strain>
    </source>
</reference>
<feature type="domain" description="HAMP" evidence="8">
    <location>
        <begin position="292"/>
        <end position="344"/>
    </location>
</feature>
<keyword evidence="4" id="KW-0807">Transducer</keyword>
<dbReference type="InterPro" id="IPR003660">
    <property type="entry name" value="HAMP_dom"/>
</dbReference>
<feature type="transmembrane region" description="Helical" evidence="5">
    <location>
        <begin position="189"/>
        <end position="211"/>
    </location>
</feature>
<evidence type="ECO:0000256" key="5">
    <source>
        <dbReference type="SAM" id="Phobius"/>
    </source>
</evidence>
<dbReference type="SMART" id="SM00304">
    <property type="entry name" value="HAMP"/>
    <property type="match status" value="2"/>
</dbReference>
<accession>A0AAW9FIE0</accession>
<dbReference type="Pfam" id="PF00015">
    <property type="entry name" value="MCPsignal"/>
    <property type="match status" value="1"/>
</dbReference>
<keyword evidence="5" id="KW-0472">Membrane</keyword>
<organism evidence="9">
    <name type="scientific">Agrobacterium rosae</name>
    <dbReference type="NCBI Taxonomy" id="1972867"/>
    <lineage>
        <taxon>Bacteria</taxon>
        <taxon>Pseudomonadati</taxon>
        <taxon>Pseudomonadota</taxon>
        <taxon>Alphaproteobacteria</taxon>
        <taxon>Hyphomicrobiales</taxon>
        <taxon>Rhizobiaceae</taxon>
        <taxon>Rhizobium/Agrobacterium group</taxon>
        <taxon>Agrobacterium</taxon>
    </lineage>
</organism>
<dbReference type="PROSITE" id="PS50885">
    <property type="entry name" value="HAMP"/>
    <property type="match status" value="2"/>
</dbReference>
<gene>
    <name evidence="9" type="ORF">RMR22_23575</name>
</gene>
<dbReference type="Gene3D" id="1.10.287.950">
    <property type="entry name" value="Methyl-accepting chemotaxis protein"/>
    <property type="match status" value="1"/>
</dbReference>
<evidence type="ECO:0000256" key="1">
    <source>
        <dbReference type="ARBA" id="ARBA00004370"/>
    </source>
</evidence>
<evidence type="ECO:0000256" key="2">
    <source>
        <dbReference type="ARBA" id="ARBA00022500"/>
    </source>
</evidence>
<dbReference type="GO" id="GO:0006935">
    <property type="term" value="P:chemotaxis"/>
    <property type="evidence" value="ECO:0007669"/>
    <property type="project" value="UniProtKB-KW"/>
</dbReference>
<dbReference type="Gene3D" id="1.10.8.500">
    <property type="entry name" value="HAMP domain in histidine kinase"/>
    <property type="match status" value="1"/>
</dbReference>
<dbReference type="SUPFAM" id="SSF58104">
    <property type="entry name" value="Methyl-accepting chemotaxis protein (MCP) signaling domain"/>
    <property type="match status" value="1"/>
</dbReference>
<dbReference type="AlphaFoldDB" id="A0AAW9FIE0"/>
<dbReference type="PROSITE" id="PS50192">
    <property type="entry name" value="T_SNARE"/>
    <property type="match status" value="1"/>
</dbReference>
<dbReference type="PROSITE" id="PS50111">
    <property type="entry name" value="CHEMOTAXIS_TRANSDUC_2"/>
    <property type="match status" value="1"/>
</dbReference>
<dbReference type="EMBL" id="JAVRAF010000015">
    <property type="protein sequence ID" value="MDX8305235.1"/>
    <property type="molecule type" value="Genomic_DNA"/>
</dbReference>
<evidence type="ECO:0000259" key="8">
    <source>
        <dbReference type="PROSITE" id="PS50885"/>
    </source>
</evidence>
<name>A0AAW9FIE0_9HYPH</name>
<evidence type="ECO:0000256" key="3">
    <source>
        <dbReference type="ARBA" id="ARBA00029447"/>
    </source>
</evidence>
<evidence type="ECO:0000259" key="6">
    <source>
        <dbReference type="PROSITE" id="PS50111"/>
    </source>
</evidence>
<dbReference type="Pfam" id="PF12729">
    <property type="entry name" value="4HB_MCP_1"/>
    <property type="match status" value="1"/>
</dbReference>
<keyword evidence="5" id="KW-0812">Transmembrane</keyword>
<dbReference type="InterPro" id="IPR024478">
    <property type="entry name" value="HlyB_4HB_MCP"/>
</dbReference>
<dbReference type="FunFam" id="1.10.287.950:FF:000001">
    <property type="entry name" value="Methyl-accepting chemotaxis sensory transducer"/>
    <property type="match status" value="1"/>
</dbReference>
<comment type="similarity">
    <text evidence="3">Belongs to the methyl-accepting chemotaxis (MCP) protein family.</text>
</comment>
<dbReference type="CDD" id="cd11386">
    <property type="entry name" value="MCP_signal"/>
    <property type="match status" value="1"/>
</dbReference>
<dbReference type="PANTHER" id="PTHR43531">
    <property type="entry name" value="PROTEIN ICFG"/>
    <property type="match status" value="1"/>
</dbReference>
<feature type="domain" description="Methyl-accepting transducer" evidence="6">
    <location>
        <begin position="349"/>
        <end position="578"/>
    </location>
</feature>
<dbReference type="InterPro" id="IPR000727">
    <property type="entry name" value="T_SNARE_dom"/>
</dbReference>
<dbReference type="PANTHER" id="PTHR43531:SF11">
    <property type="entry name" value="METHYL-ACCEPTING CHEMOTAXIS PROTEIN 3"/>
    <property type="match status" value="1"/>
</dbReference>
<dbReference type="Pfam" id="PF00672">
    <property type="entry name" value="HAMP"/>
    <property type="match status" value="1"/>
</dbReference>
<feature type="domain" description="T-SNARE coiled-coil homology" evidence="7">
    <location>
        <begin position="340"/>
        <end position="402"/>
    </location>
</feature>
<dbReference type="InterPro" id="IPR051310">
    <property type="entry name" value="MCP_chemotaxis"/>
</dbReference>
<dbReference type="RefSeq" id="WP_320203512.1">
    <property type="nucleotide sequence ID" value="NZ_CP192782.1"/>
</dbReference>
<comment type="caution">
    <text evidence="9">The sequence shown here is derived from an EMBL/GenBank/DDBJ whole genome shotgun (WGS) entry which is preliminary data.</text>
</comment>
<keyword evidence="2" id="KW-0145">Chemotaxis</keyword>